<dbReference type="InterPro" id="IPR015797">
    <property type="entry name" value="NUDIX_hydrolase-like_dom_sf"/>
</dbReference>
<organism evidence="1 2">
    <name type="scientific">Dactylosporangium cerinum</name>
    <dbReference type="NCBI Taxonomy" id="1434730"/>
    <lineage>
        <taxon>Bacteria</taxon>
        <taxon>Bacillati</taxon>
        <taxon>Actinomycetota</taxon>
        <taxon>Actinomycetes</taxon>
        <taxon>Micromonosporales</taxon>
        <taxon>Micromonosporaceae</taxon>
        <taxon>Dactylosporangium</taxon>
    </lineage>
</organism>
<dbReference type="RefSeq" id="WP_380120664.1">
    <property type="nucleotide sequence ID" value="NZ_JBHSIU010000041.1"/>
</dbReference>
<keyword evidence="2" id="KW-1185">Reference proteome</keyword>
<evidence type="ECO:0000313" key="2">
    <source>
        <dbReference type="Proteomes" id="UP001595912"/>
    </source>
</evidence>
<dbReference type="Proteomes" id="UP001595912">
    <property type="component" value="Unassembled WGS sequence"/>
</dbReference>
<evidence type="ECO:0008006" key="3">
    <source>
        <dbReference type="Google" id="ProtNLM"/>
    </source>
</evidence>
<name>A0ABV9W584_9ACTN</name>
<evidence type="ECO:0000313" key="1">
    <source>
        <dbReference type="EMBL" id="MFC5002538.1"/>
    </source>
</evidence>
<comment type="caution">
    <text evidence="1">The sequence shown here is derived from an EMBL/GenBank/DDBJ whole genome shotgun (WGS) entry which is preliminary data.</text>
</comment>
<dbReference type="EMBL" id="JBHSIU010000041">
    <property type="protein sequence ID" value="MFC5002538.1"/>
    <property type="molecule type" value="Genomic_DNA"/>
</dbReference>
<accession>A0ABV9W584</accession>
<dbReference type="Gene3D" id="3.90.79.10">
    <property type="entry name" value="Nucleoside Triphosphate Pyrophosphohydrolase"/>
    <property type="match status" value="1"/>
</dbReference>
<sequence>MRDAETLSTAVVLEKPKRWVHEVLRMPDGQEIDWYFTDTAPSVVVVPVTAAGNVVMAKQYRYNLRRDTIELPAGQRGRADRQGGTA</sequence>
<proteinExistence type="predicted"/>
<reference evidence="2" key="1">
    <citation type="journal article" date="2019" name="Int. J. Syst. Evol. Microbiol.">
        <title>The Global Catalogue of Microorganisms (GCM) 10K type strain sequencing project: providing services to taxonomists for standard genome sequencing and annotation.</title>
        <authorList>
            <consortium name="The Broad Institute Genomics Platform"/>
            <consortium name="The Broad Institute Genome Sequencing Center for Infectious Disease"/>
            <person name="Wu L."/>
            <person name="Ma J."/>
        </authorList>
    </citation>
    <scope>NUCLEOTIDE SEQUENCE [LARGE SCALE GENOMIC DNA]</scope>
    <source>
        <strain evidence="2">CGMCC 4.7152</strain>
    </source>
</reference>
<gene>
    <name evidence="1" type="ORF">ACFPIJ_32480</name>
</gene>
<protein>
    <recommendedName>
        <fullName evidence="3">NUDIX hydrolase</fullName>
    </recommendedName>
</protein>
<dbReference type="SUPFAM" id="SSF55811">
    <property type="entry name" value="Nudix"/>
    <property type="match status" value="1"/>
</dbReference>